<evidence type="ECO:0000256" key="2">
    <source>
        <dbReference type="SAM" id="MobiDB-lite"/>
    </source>
</evidence>
<keyword evidence="1" id="KW-0862">Zinc</keyword>
<comment type="caution">
    <text evidence="5">The sequence shown here is derived from an EMBL/GenBank/DDBJ whole genome shotgun (WGS) entry which is preliminary data.</text>
</comment>
<dbReference type="InterPro" id="IPR013087">
    <property type="entry name" value="Znf_C2H2_type"/>
</dbReference>
<feature type="compositionally biased region" description="Gly residues" evidence="2">
    <location>
        <begin position="156"/>
        <end position="166"/>
    </location>
</feature>
<dbReference type="PANTHER" id="PTHR46547">
    <property type="entry name" value="ZINC FINGER PROTEIN GIS"/>
    <property type="match status" value="1"/>
</dbReference>
<evidence type="ECO:0000313" key="6">
    <source>
        <dbReference type="Proteomes" id="UP000734854"/>
    </source>
</evidence>
<dbReference type="Proteomes" id="UP000734854">
    <property type="component" value="Unassembled WGS sequence"/>
</dbReference>
<accession>A0A8J5KW00</accession>
<dbReference type="GO" id="GO:0003700">
    <property type="term" value="F:DNA-binding transcription factor activity"/>
    <property type="evidence" value="ECO:0007669"/>
    <property type="project" value="InterPro"/>
</dbReference>
<evidence type="ECO:0000313" key="5">
    <source>
        <dbReference type="EMBL" id="KAG6501458.1"/>
    </source>
</evidence>
<dbReference type="PROSITE" id="PS00028">
    <property type="entry name" value="ZINC_FINGER_C2H2_1"/>
    <property type="match status" value="1"/>
</dbReference>
<keyword evidence="1" id="KW-0863">Zinc-finger</keyword>
<dbReference type="GO" id="GO:0009739">
    <property type="term" value="P:response to gibberellin"/>
    <property type="evidence" value="ECO:0007669"/>
    <property type="project" value="InterPro"/>
</dbReference>
<feature type="chain" id="PRO_5035207660" description="C2H2-type domain-containing protein" evidence="3">
    <location>
        <begin position="22"/>
        <end position="368"/>
    </location>
</feature>
<proteinExistence type="predicted"/>
<protein>
    <recommendedName>
        <fullName evidence="4">C2H2-type domain-containing protein</fullName>
    </recommendedName>
</protein>
<dbReference type="GO" id="GO:0008270">
    <property type="term" value="F:zinc ion binding"/>
    <property type="evidence" value="ECO:0007669"/>
    <property type="project" value="UniProtKB-KW"/>
</dbReference>
<gene>
    <name evidence="5" type="ORF">ZIOFF_041339</name>
</gene>
<evidence type="ECO:0000256" key="3">
    <source>
        <dbReference type="SAM" id="SignalP"/>
    </source>
</evidence>
<keyword evidence="1" id="KW-0479">Metal-binding</keyword>
<dbReference type="PANTHER" id="PTHR46547:SF7">
    <property type="entry name" value="ZINC FINGER PROTEIN GIS"/>
    <property type="match status" value="1"/>
</dbReference>
<feature type="region of interest" description="Disordered" evidence="2">
    <location>
        <begin position="133"/>
        <end position="166"/>
    </location>
</feature>
<dbReference type="Gene3D" id="3.30.160.60">
    <property type="entry name" value="Classic Zinc Finger"/>
    <property type="match status" value="1"/>
</dbReference>
<feature type="region of interest" description="Disordered" evidence="2">
    <location>
        <begin position="37"/>
        <end position="62"/>
    </location>
</feature>
<sequence length="368" mass="38561">MAQFLIGLSIHKGLLISLVMGRPESLIDYIGPSESRCSRGDGGASSDAIAPAGTTSGASVSPGVCSNCPHSAILLAMAIPNAEREVMAGVLSSLPQPTNSDKESRAVDSFSELPFIRPAPKLASSGIRLFGIQVPRPPSPEEGSEDASAAALATSKGGGESSGSSGGTAARKFECHYCCRQFPTSQALGGHQNAHKRERQHAKRVNLHSAVLAAAYQNQAAAFYGGHGHHLYGGHGHHLYGAFFNSPTGRFALDSSVAGPRHYTPSWHTAASSFSSRRTVSESVAHPSDGQSPGVWRIPASLGLIHCDSREKTLPTLRRDHQQLITGVGGAPGDDSTFPCANASPSADQFVQQTMPSVKEKVSLDLHL</sequence>
<dbReference type="InterPro" id="IPR044291">
    <property type="entry name" value="GIS/GIS2/ZFP8"/>
</dbReference>
<keyword evidence="6" id="KW-1185">Reference proteome</keyword>
<dbReference type="EMBL" id="JACMSC010000011">
    <property type="protein sequence ID" value="KAG6501458.1"/>
    <property type="molecule type" value="Genomic_DNA"/>
</dbReference>
<organism evidence="5 6">
    <name type="scientific">Zingiber officinale</name>
    <name type="common">Ginger</name>
    <name type="synonym">Amomum zingiber</name>
    <dbReference type="NCBI Taxonomy" id="94328"/>
    <lineage>
        <taxon>Eukaryota</taxon>
        <taxon>Viridiplantae</taxon>
        <taxon>Streptophyta</taxon>
        <taxon>Embryophyta</taxon>
        <taxon>Tracheophyta</taxon>
        <taxon>Spermatophyta</taxon>
        <taxon>Magnoliopsida</taxon>
        <taxon>Liliopsida</taxon>
        <taxon>Zingiberales</taxon>
        <taxon>Zingiberaceae</taxon>
        <taxon>Zingiber</taxon>
    </lineage>
</organism>
<evidence type="ECO:0000259" key="4">
    <source>
        <dbReference type="PROSITE" id="PS50157"/>
    </source>
</evidence>
<keyword evidence="3" id="KW-0732">Signal</keyword>
<feature type="signal peptide" evidence="3">
    <location>
        <begin position="1"/>
        <end position="21"/>
    </location>
</feature>
<dbReference type="PROSITE" id="PS50157">
    <property type="entry name" value="ZINC_FINGER_C2H2_2"/>
    <property type="match status" value="1"/>
</dbReference>
<dbReference type="GO" id="GO:0010090">
    <property type="term" value="P:trichome morphogenesis"/>
    <property type="evidence" value="ECO:0007669"/>
    <property type="project" value="InterPro"/>
</dbReference>
<reference evidence="5 6" key="1">
    <citation type="submission" date="2020-08" db="EMBL/GenBank/DDBJ databases">
        <title>Plant Genome Project.</title>
        <authorList>
            <person name="Zhang R.-G."/>
        </authorList>
    </citation>
    <scope>NUCLEOTIDE SEQUENCE [LARGE SCALE GENOMIC DNA]</scope>
    <source>
        <tissue evidence="5">Rhizome</tissue>
    </source>
</reference>
<dbReference type="AlphaFoldDB" id="A0A8J5KW00"/>
<dbReference type="SUPFAM" id="SSF57667">
    <property type="entry name" value="beta-beta-alpha zinc fingers"/>
    <property type="match status" value="1"/>
</dbReference>
<name>A0A8J5KW00_ZINOF</name>
<evidence type="ECO:0000256" key="1">
    <source>
        <dbReference type="PROSITE-ProRule" id="PRU00042"/>
    </source>
</evidence>
<dbReference type="InterPro" id="IPR036236">
    <property type="entry name" value="Znf_C2H2_sf"/>
</dbReference>
<feature type="domain" description="C2H2-type" evidence="4">
    <location>
        <begin position="173"/>
        <end position="200"/>
    </location>
</feature>